<keyword evidence="4" id="KW-1185">Reference proteome</keyword>
<feature type="domain" description="Glycosyl transferase family 1" evidence="2">
    <location>
        <begin position="169"/>
        <end position="328"/>
    </location>
</feature>
<proteinExistence type="predicted"/>
<protein>
    <submittedName>
        <fullName evidence="3">Glycosyltransferase family 4 protein</fullName>
    </submittedName>
</protein>
<dbReference type="PANTHER" id="PTHR46401:SF2">
    <property type="entry name" value="GLYCOSYLTRANSFERASE WBBK-RELATED"/>
    <property type="match status" value="1"/>
</dbReference>
<gene>
    <name evidence="3" type="ORF">LRP49_15015</name>
</gene>
<dbReference type="RefSeq" id="WP_274143117.1">
    <property type="nucleotide sequence ID" value="NZ_JAJUBB010000010.1"/>
</dbReference>
<reference evidence="3" key="1">
    <citation type="submission" date="2021-12" db="EMBL/GenBank/DDBJ databases">
        <title>Enterovibrio ZSDZ35 sp. nov. and Enterovibrio ZSDZ42 sp. nov., isolated from coastal seawater in Qingdao.</title>
        <authorList>
            <person name="Zhang P."/>
        </authorList>
    </citation>
    <scope>NUCLEOTIDE SEQUENCE</scope>
    <source>
        <strain evidence="3">ZSDZ35</strain>
    </source>
</reference>
<name>A0ABT5QNB4_9GAMM</name>
<dbReference type="CDD" id="cd03801">
    <property type="entry name" value="GT4_PimA-like"/>
    <property type="match status" value="1"/>
</dbReference>
<dbReference type="Gene3D" id="3.40.50.2000">
    <property type="entry name" value="Glycogen Phosphorylase B"/>
    <property type="match status" value="2"/>
</dbReference>
<keyword evidence="1" id="KW-0808">Transferase</keyword>
<comment type="caution">
    <text evidence="3">The sequence shown here is derived from an EMBL/GenBank/DDBJ whole genome shotgun (WGS) entry which is preliminary data.</text>
</comment>
<dbReference type="InterPro" id="IPR001296">
    <property type="entry name" value="Glyco_trans_1"/>
</dbReference>
<sequence length="353" mass="39715">MDNKKLTIYAPDIHEGDAVGNHCIGLAKLARRLGYSVKLYAKNYSYDSQNITIKSVESLIKEVGPEELIFVSYSIFDPSLEHILRLPNRKICYFHDVTPPNLLRGYDPATAILCEKALKQISILSEFDVFISNSEQSARLLESAGIKDQVNIIPPVFGDSFLFNRKVEKINENNVETVSLLSVGRVVPHKRIEDSISVLSKLSVLDKGRYRLRVVGSIPNKDYFKFLISHARKLDVLQYVTFCGMVSQVDLDNLFISSQVLISMSDHEGFCIPILEAMYLGKQIILKKGTAADEFASNVAMNVTDVKGAVDAVLLYLENNNRLEGFTELTKQASLVLERTNDNHWAKIFYNAE</sequence>
<dbReference type="Pfam" id="PF00534">
    <property type="entry name" value="Glycos_transf_1"/>
    <property type="match status" value="1"/>
</dbReference>
<evidence type="ECO:0000256" key="1">
    <source>
        <dbReference type="ARBA" id="ARBA00022679"/>
    </source>
</evidence>
<dbReference type="PANTHER" id="PTHR46401">
    <property type="entry name" value="GLYCOSYLTRANSFERASE WBBK-RELATED"/>
    <property type="match status" value="1"/>
</dbReference>
<accession>A0ABT5QNB4</accession>
<organism evidence="3 4">
    <name type="scientific">Enterovibrio qingdaonensis</name>
    <dbReference type="NCBI Taxonomy" id="2899818"/>
    <lineage>
        <taxon>Bacteria</taxon>
        <taxon>Pseudomonadati</taxon>
        <taxon>Pseudomonadota</taxon>
        <taxon>Gammaproteobacteria</taxon>
        <taxon>Vibrionales</taxon>
        <taxon>Vibrionaceae</taxon>
        <taxon>Enterovibrio</taxon>
    </lineage>
</organism>
<evidence type="ECO:0000259" key="2">
    <source>
        <dbReference type="Pfam" id="PF00534"/>
    </source>
</evidence>
<dbReference type="EMBL" id="JAJUBB010000010">
    <property type="protein sequence ID" value="MDD1782481.1"/>
    <property type="molecule type" value="Genomic_DNA"/>
</dbReference>
<dbReference type="SUPFAM" id="SSF53756">
    <property type="entry name" value="UDP-Glycosyltransferase/glycogen phosphorylase"/>
    <property type="match status" value="1"/>
</dbReference>
<evidence type="ECO:0000313" key="4">
    <source>
        <dbReference type="Proteomes" id="UP001149821"/>
    </source>
</evidence>
<dbReference type="Proteomes" id="UP001149821">
    <property type="component" value="Unassembled WGS sequence"/>
</dbReference>
<evidence type="ECO:0000313" key="3">
    <source>
        <dbReference type="EMBL" id="MDD1782481.1"/>
    </source>
</evidence>